<organism evidence="1 2">
    <name type="scientific">Camellia lanceoleosa</name>
    <dbReference type="NCBI Taxonomy" id="1840588"/>
    <lineage>
        <taxon>Eukaryota</taxon>
        <taxon>Viridiplantae</taxon>
        <taxon>Streptophyta</taxon>
        <taxon>Embryophyta</taxon>
        <taxon>Tracheophyta</taxon>
        <taxon>Spermatophyta</taxon>
        <taxon>Magnoliopsida</taxon>
        <taxon>eudicotyledons</taxon>
        <taxon>Gunneridae</taxon>
        <taxon>Pentapetalae</taxon>
        <taxon>asterids</taxon>
        <taxon>Ericales</taxon>
        <taxon>Theaceae</taxon>
        <taxon>Camellia</taxon>
    </lineage>
</organism>
<sequence>MQDISPLRLFFLQTREEESTTSGPLAWHVFKRKLVYALLEPQIAMRIVENINTNEGIRFRNLSIPACQKKLPAAKPGGEPLPEGLLWLLLTGKVPNKEQVDALSKELRSHRATVPDHVYKAIDALPFSAHPMTQFAMGVMALQSE</sequence>
<proteinExistence type="predicted"/>
<protein>
    <submittedName>
        <fullName evidence="1">Uncharacterized protein</fullName>
    </submittedName>
</protein>
<accession>A0ACC0ITH3</accession>
<reference evidence="1 2" key="1">
    <citation type="journal article" date="2022" name="Plant J.">
        <title>Chromosome-level genome of Camellia lanceoleosa provides a valuable resource for understanding genome evolution and self-incompatibility.</title>
        <authorList>
            <person name="Gong W."/>
            <person name="Xiao S."/>
            <person name="Wang L."/>
            <person name="Liao Z."/>
            <person name="Chang Y."/>
            <person name="Mo W."/>
            <person name="Hu G."/>
            <person name="Li W."/>
            <person name="Zhao G."/>
            <person name="Zhu H."/>
            <person name="Hu X."/>
            <person name="Ji K."/>
            <person name="Xiang X."/>
            <person name="Song Q."/>
            <person name="Yuan D."/>
            <person name="Jin S."/>
            <person name="Zhang L."/>
        </authorList>
    </citation>
    <scope>NUCLEOTIDE SEQUENCE [LARGE SCALE GENOMIC DNA]</scope>
    <source>
        <strain evidence="1">SQ_2022a</strain>
    </source>
</reference>
<gene>
    <name evidence="1" type="ORF">LOK49_LG02G03826</name>
</gene>
<comment type="caution">
    <text evidence="1">The sequence shown here is derived from an EMBL/GenBank/DDBJ whole genome shotgun (WGS) entry which is preliminary data.</text>
</comment>
<dbReference type="EMBL" id="CM045760">
    <property type="protein sequence ID" value="KAI8027744.1"/>
    <property type="molecule type" value="Genomic_DNA"/>
</dbReference>
<keyword evidence="2" id="KW-1185">Reference proteome</keyword>
<evidence type="ECO:0000313" key="1">
    <source>
        <dbReference type="EMBL" id="KAI8027744.1"/>
    </source>
</evidence>
<evidence type="ECO:0000313" key="2">
    <source>
        <dbReference type="Proteomes" id="UP001060215"/>
    </source>
</evidence>
<name>A0ACC0ITH3_9ERIC</name>
<dbReference type="Proteomes" id="UP001060215">
    <property type="component" value="Chromosome 3"/>
</dbReference>